<organism evidence="13 14">
    <name type="scientific">Dioscorea zingiberensis</name>
    <dbReference type="NCBI Taxonomy" id="325984"/>
    <lineage>
        <taxon>Eukaryota</taxon>
        <taxon>Viridiplantae</taxon>
        <taxon>Streptophyta</taxon>
        <taxon>Embryophyta</taxon>
        <taxon>Tracheophyta</taxon>
        <taxon>Spermatophyta</taxon>
        <taxon>Magnoliopsida</taxon>
        <taxon>Liliopsida</taxon>
        <taxon>Dioscoreales</taxon>
        <taxon>Dioscoreaceae</taxon>
        <taxon>Dioscorea</taxon>
    </lineage>
</organism>
<dbReference type="PANTHER" id="PTHR33453">
    <property type="match status" value="1"/>
</dbReference>
<dbReference type="InterPro" id="IPR001574">
    <property type="entry name" value="Ribosome_inactivat_prot"/>
</dbReference>
<dbReference type="Gene3D" id="2.80.10.50">
    <property type="match status" value="2"/>
</dbReference>
<dbReference type="PROSITE" id="PS50231">
    <property type="entry name" value="RICIN_B_LECTIN"/>
    <property type="match status" value="2"/>
</dbReference>
<comment type="subunit">
    <text evidence="10">Might form dimers or tetramers of disulfide-linked A and B chains.</text>
</comment>
<feature type="domain" description="Ricin B lectin" evidence="12">
    <location>
        <begin position="329"/>
        <end position="456"/>
    </location>
</feature>
<keyword evidence="6 10" id="KW-0611">Plant defense</keyword>
<dbReference type="GO" id="GO:0006952">
    <property type="term" value="P:defense response"/>
    <property type="evidence" value="ECO:0007669"/>
    <property type="project" value="UniProtKB-KW"/>
</dbReference>
<evidence type="ECO:0000256" key="10">
    <source>
        <dbReference type="RuleBase" id="RU004915"/>
    </source>
</evidence>
<evidence type="ECO:0000256" key="4">
    <source>
        <dbReference type="ARBA" id="ARBA00022737"/>
    </source>
</evidence>
<sequence length="586" mass="65631">MNVLYWVSLAAWVWCNLVFGPVFCGTVVEAQNNLGYTKLKLKITHETTGKDYFKLMTLLRDSLSSGSLSNDIPQLRERTLPISDPQRFVLVELTNQEEQTITLAIDVVNVYLVAYQAGDQSFFFRDAPDDADQYLFTSTTQNTLPFGGSYTDLERHAGDDRDQIPLGTEALIQAVTALRRYTSTRTQARSLIVSIQMISEAARFNPIFWRVRQHIDSGEPFQPDMYMLELETSWGQLSTQVQQSTDGVFERPIHLPIAPGNSITLSNVRDVIASLALMLFVCRNRPSLTSTSSHEHYYPSPPLLLIRPVVSKISYDDVIDDDATCKISEPTVRIVGRNNMCVDVRDGYYHNGNPIQLWPCQSKDNAKQLWTIKKDGTIRSNGKCMTAYGFRPGQYVMIYDCNDAAREATLWKIWDNGTIISTDRSGVVLGAHSGSKGTTLTVRTNTYSAAQGWLPSNDTAPREVTIYGLRDLCMEANGDRVRIETCASSGKAQQKWALYGDGSIRPKQNQGKCITCENESPQTVITIMSCRAGSSGQRWVFTNEGTIENLNSTMVMDVIRESYPSLRQIIISPFTGNPNQIWLPVP</sequence>
<keyword evidence="2 10" id="KW-0800">Toxin</keyword>
<reference evidence="13" key="2">
    <citation type="journal article" date="2022" name="Hortic Res">
        <title>The genome of Dioscorea zingiberensis sheds light on the biosynthesis, origin and evolution of the medicinally important diosgenin saponins.</title>
        <authorList>
            <person name="Li Y."/>
            <person name="Tan C."/>
            <person name="Li Z."/>
            <person name="Guo J."/>
            <person name="Li S."/>
            <person name="Chen X."/>
            <person name="Wang C."/>
            <person name="Dai X."/>
            <person name="Yang H."/>
            <person name="Song W."/>
            <person name="Hou L."/>
            <person name="Xu J."/>
            <person name="Tong Z."/>
            <person name="Xu A."/>
            <person name="Yuan X."/>
            <person name="Wang W."/>
            <person name="Yang Q."/>
            <person name="Chen L."/>
            <person name="Sun Z."/>
            <person name="Wang K."/>
            <person name="Pan B."/>
            <person name="Chen J."/>
            <person name="Bao Y."/>
            <person name="Liu F."/>
            <person name="Qi X."/>
            <person name="Gang D.R."/>
            <person name="Wen J."/>
            <person name="Li J."/>
        </authorList>
    </citation>
    <scope>NUCLEOTIDE SEQUENCE</scope>
    <source>
        <strain evidence="13">Dzin_1.0</strain>
    </source>
</reference>
<dbReference type="GO" id="GO:0017148">
    <property type="term" value="P:negative regulation of translation"/>
    <property type="evidence" value="ECO:0007669"/>
    <property type="project" value="UniProtKB-KW"/>
</dbReference>
<evidence type="ECO:0000256" key="11">
    <source>
        <dbReference type="SAM" id="SignalP"/>
    </source>
</evidence>
<dbReference type="OrthoDB" id="635641at2759"/>
<dbReference type="InterPro" id="IPR017989">
    <property type="entry name" value="Ribosome_inactivat_1/2"/>
</dbReference>
<feature type="domain" description="Ricin B lectin" evidence="12">
    <location>
        <begin position="461"/>
        <end position="585"/>
    </location>
</feature>
<evidence type="ECO:0000256" key="1">
    <source>
        <dbReference type="ARBA" id="ARBA00000237"/>
    </source>
</evidence>
<evidence type="ECO:0000313" key="13">
    <source>
        <dbReference type="EMBL" id="KAJ0971766.1"/>
    </source>
</evidence>
<dbReference type="GO" id="GO:0090729">
    <property type="term" value="F:toxin activity"/>
    <property type="evidence" value="ECO:0007669"/>
    <property type="project" value="UniProtKB-KW"/>
</dbReference>
<dbReference type="Proteomes" id="UP001085076">
    <property type="component" value="Miscellaneous, Linkage group lg05"/>
</dbReference>
<dbReference type="Gene3D" id="3.40.420.10">
    <property type="entry name" value="Ricin (A subunit), domain 1"/>
    <property type="match status" value="1"/>
</dbReference>
<feature type="signal peptide" evidence="11">
    <location>
        <begin position="1"/>
        <end position="24"/>
    </location>
</feature>
<dbReference type="GO" id="GO:0030246">
    <property type="term" value="F:carbohydrate binding"/>
    <property type="evidence" value="ECO:0007669"/>
    <property type="project" value="UniProtKB-KW"/>
</dbReference>
<dbReference type="SUPFAM" id="SSF50370">
    <property type="entry name" value="Ricin B-like lectins"/>
    <property type="match status" value="2"/>
</dbReference>
<dbReference type="InterPro" id="IPR016138">
    <property type="entry name" value="Ribosome_inactivat_prot_sub1"/>
</dbReference>
<dbReference type="SUPFAM" id="SSF56371">
    <property type="entry name" value="Ribosome inactivating proteins (RIP)"/>
    <property type="match status" value="1"/>
</dbReference>
<evidence type="ECO:0000259" key="12">
    <source>
        <dbReference type="SMART" id="SM00458"/>
    </source>
</evidence>
<comment type="catalytic activity">
    <reaction evidence="1 10">
        <text>Endohydrolysis of the N-glycosidic bond at one specific adenosine on the 28S rRNA.</text>
        <dbReference type="EC" id="3.2.2.22"/>
    </reaction>
</comment>
<dbReference type="InterPro" id="IPR036041">
    <property type="entry name" value="Ribosome-inact_prot_sf"/>
</dbReference>
<dbReference type="PANTHER" id="PTHR33453:SF34">
    <property type="entry name" value="RIBOSOME-INACTIVATING PROTEIN"/>
    <property type="match status" value="1"/>
</dbReference>
<dbReference type="AlphaFoldDB" id="A0A9D5CEE6"/>
<dbReference type="EMBL" id="JAGGNH010000005">
    <property type="protein sequence ID" value="KAJ0971766.1"/>
    <property type="molecule type" value="Genomic_DNA"/>
</dbReference>
<evidence type="ECO:0000256" key="5">
    <source>
        <dbReference type="ARBA" id="ARBA00022801"/>
    </source>
</evidence>
<dbReference type="SMART" id="SM00458">
    <property type="entry name" value="RICIN"/>
    <property type="match status" value="2"/>
</dbReference>
<comment type="caution">
    <text evidence="13">The sequence shown here is derived from an EMBL/GenBank/DDBJ whole genome shotgun (WGS) entry which is preliminary data.</text>
</comment>
<reference evidence="13" key="1">
    <citation type="submission" date="2021-03" db="EMBL/GenBank/DDBJ databases">
        <authorList>
            <person name="Li Z."/>
            <person name="Yang C."/>
        </authorList>
    </citation>
    <scope>NUCLEOTIDE SEQUENCE</scope>
    <source>
        <strain evidence="13">Dzin_1.0</strain>
        <tissue evidence="13">Leaf</tissue>
    </source>
</reference>
<keyword evidence="5 10" id="KW-0378">Hydrolase</keyword>
<evidence type="ECO:0000256" key="9">
    <source>
        <dbReference type="ARBA" id="ARBA00023193"/>
    </source>
</evidence>
<keyword evidence="11" id="KW-0732">Signal</keyword>
<comment type="function">
    <text evidence="10">The A chain is responsible for inhibiting protein synthesis through the catalytic inactivation of 60S ribosomal subunits by removing adenine from position 4,324 of 28S rRNA. The B chain binds to cell receptors and probably facilitates the entry into the cell of the A chain; B chains are also responsible for cell agglutination (lectin activity).</text>
</comment>
<keyword evidence="4" id="KW-0677">Repeat</keyword>
<comment type="similarity">
    <text evidence="10">Belongs to the ribosome-inactivating protein family.</text>
</comment>
<evidence type="ECO:0000256" key="8">
    <source>
        <dbReference type="ARBA" id="ARBA00023180"/>
    </source>
</evidence>
<proteinExistence type="inferred from homology"/>
<keyword evidence="8" id="KW-0325">Glycoprotein</keyword>
<name>A0A9D5CEE6_9LILI</name>
<dbReference type="Pfam" id="PF00161">
    <property type="entry name" value="RIP"/>
    <property type="match status" value="1"/>
</dbReference>
<dbReference type="InterPro" id="IPR016139">
    <property type="entry name" value="Ribosome_inactivat_prot_sub2"/>
</dbReference>
<dbReference type="InterPro" id="IPR035992">
    <property type="entry name" value="Ricin_B-like_lectins"/>
</dbReference>
<dbReference type="Pfam" id="PF00652">
    <property type="entry name" value="Ricin_B_lectin"/>
    <property type="match status" value="2"/>
</dbReference>
<keyword evidence="3" id="KW-0430">Lectin</keyword>
<dbReference type="PRINTS" id="PR00396">
    <property type="entry name" value="SHIGARICIN"/>
</dbReference>
<evidence type="ECO:0000313" key="14">
    <source>
        <dbReference type="Proteomes" id="UP001085076"/>
    </source>
</evidence>
<keyword evidence="7" id="KW-1015">Disulfide bond</keyword>
<evidence type="ECO:0000256" key="7">
    <source>
        <dbReference type="ARBA" id="ARBA00023157"/>
    </source>
</evidence>
<dbReference type="FunFam" id="2.80.10.50:FF:000076">
    <property type="entry name" value="Beta-galactoside-specific lectin 1"/>
    <property type="match status" value="1"/>
</dbReference>
<gene>
    <name evidence="13" type="ORF">J5N97_019725</name>
</gene>
<protein>
    <recommendedName>
        <fullName evidence="10">Ribosome-inactivating protein</fullName>
    </recommendedName>
    <component>
        <recommendedName>
            <fullName evidence="10">Ribosome-inactivating protein chain A</fullName>
        </recommendedName>
        <alternativeName>
            <fullName evidence="10">rRNA N-glycosidase</fullName>
            <ecNumber evidence="10">3.2.2.22</ecNumber>
        </alternativeName>
    </component>
    <component>
        <recommendedName>
            <fullName evidence="10">Ribosome-inactivating protein chain B</fullName>
        </recommendedName>
    </component>
</protein>
<evidence type="ECO:0000256" key="2">
    <source>
        <dbReference type="ARBA" id="ARBA00022656"/>
    </source>
</evidence>
<keyword evidence="14" id="KW-1185">Reference proteome</keyword>
<dbReference type="InterPro" id="IPR000772">
    <property type="entry name" value="Ricin_B_lectin"/>
</dbReference>
<dbReference type="Gene3D" id="4.10.470.10">
    <property type="entry name" value="Ricin (A Subunit), domain 2"/>
    <property type="match status" value="1"/>
</dbReference>
<accession>A0A9D5CEE6</accession>
<evidence type="ECO:0000256" key="6">
    <source>
        <dbReference type="ARBA" id="ARBA00022821"/>
    </source>
</evidence>
<dbReference type="GO" id="GO:0030598">
    <property type="term" value="F:rRNA N-glycosylase activity"/>
    <property type="evidence" value="ECO:0007669"/>
    <property type="project" value="UniProtKB-EC"/>
</dbReference>
<dbReference type="EC" id="3.2.2.22" evidence="10"/>
<keyword evidence="9 10" id="KW-0652">Protein synthesis inhibitor</keyword>
<feature type="chain" id="PRO_5039148178" description="Ribosome-inactivating protein" evidence="11">
    <location>
        <begin position="25"/>
        <end position="586"/>
    </location>
</feature>
<evidence type="ECO:0000256" key="3">
    <source>
        <dbReference type="ARBA" id="ARBA00022734"/>
    </source>
</evidence>